<dbReference type="RefSeq" id="WP_068421748.1">
    <property type="nucleotide sequence ID" value="NZ_LVHI01000004.1"/>
</dbReference>
<dbReference type="SUPFAM" id="SSF47203">
    <property type="entry name" value="Acyl-CoA dehydrogenase C-terminal domain-like"/>
    <property type="match status" value="1"/>
</dbReference>
<dbReference type="SUPFAM" id="SSF56645">
    <property type="entry name" value="Acyl-CoA dehydrogenase NM domain-like"/>
    <property type="match status" value="1"/>
</dbReference>
<evidence type="ECO:0000256" key="3">
    <source>
        <dbReference type="ARBA" id="ARBA00022630"/>
    </source>
</evidence>
<feature type="domain" description="Acyl-CoA dehydrogenase/oxidase N-terminal" evidence="9">
    <location>
        <begin position="14"/>
        <end position="127"/>
    </location>
</feature>
<dbReference type="PROSITE" id="PS00073">
    <property type="entry name" value="ACYL_COA_DH_2"/>
    <property type="match status" value="1"/>
</dbReference>
<dbReference type="Gene3D" id="1.20.140.10">
    <property type="entry name" value="Butyryl-CoA Dehydrogenase, subunit A, domain 3"/>
    <property type="match status" value="1"/>
</dbReference>
<dbReference type="GO" id="GO:0003995">
    <property type="term" value="F:acyl-CoA dehydrogenase activity"/>
    <property type="evidence" value="ECO:0007669"/>
    <property type="project" value="InterPro"/>
</dbReference>
<protein>
    <submittedName>
        <fullName evidence="10">Butyryl-CoA dehydrogenase</fullName>
    </submittedName>
</protein>
<evidence type="ECO:0000256" key="4">
    <source>
        <dbReference type="ARBA" id="ARBA00022827"/>
    </source>
</evidence>
<dbReference type="PANTHER" id="PTHR43884:SF12">
    <property type="entry name" value="ISOVALERYL-COA DEHYDROGENASE, MITOCHONDRIAL-RELATED"/>
    <property type="match status" value="1"/>
</dbReference>
<gene>
    <name evidence="10" type="ORF">A3K89_16080</name>
</gene>
<feature type="domain" description="Acyl-CoA dehydrogenase/oxidase C-terminal" evidence="7">
    <location>
        <begin position="239"/>
        <end position="387"/>
    </location>
</feature>
<organism evidence="10 11">
    <name type="scientific">Rhodococcoides kyotonense</name>
    <dbReference type="NCBI Taxonomy" id="398843"/>
    <lineage>
        <taxon>Bacteria</taxon>
        <taxon>Bacillati</taxon>
        <taxon>Actinomycetota</taxon>
        <taxon>Actinomycetes</taxon>
        <taxon>Mycobacteriales</taxon>
        <taxon>Nocardiaceae</taxon>
        <taxon>Rhodococcoides</taxon>
    </lineage>
</organism>
<dbReference type="FunFam" id="1.20.140.10:FF:000001">
    <property type="entry name" value="Acyl-CoA dehydrogenase"/>
    <property type="match status" value="1"/>
</dbReference>
<name>A0A177YL79_9NOCA</name>
<dbReference type="Gene3D" id="1.10.540.10">
    <property type="entry name" value="Acyl-CoA dehydrogenase/oxidase, N-terminal domain"/>
    <property type="match status" value="1"/>
</dbReference>
<dbReference type="AlphaFoldDB" id="A0A177YL79"/>
<accession>A0A177YL79</accession>
<dbReference type="PIRSF" id="PIRSF016578">
    <property type="entry name" value="HsaA"/>
    <property type="match status" value="1"/>
</dbReference>
<comment type="similarity">
    <text evidence="2 6">Belongs to the acyl-CoA dehydrogenase family.</text>
</comment>
<sequence>MSMKGVAMSASTLTDDERAIREVAAKIARERYAPKAAQWDADRTAFPLEERRFLGSLGLLGIALPERFGGGGAPLQLALNVIEEFAYHCRPAAFQIFEANTGPAQVVARIGTEEQRERFLPGIIAGDITMAVAISEPDAGSAATDLTTKATLDGDTVRVSGNKRWISNGSEADVYLVYSRLNDAPGAKGIGAVLVEANREGVSFGAREKLMGFRGIPSADIYFDDVVVPASNIVVRPGGFRTLFTAFSIERLGNSTMSLALGQAALDQSIRYVQERMQFGKPLIEFQAVQMTIADMTLQVEAARLLLQRAAASVTDGEELPNSLHVSLAKCTANEMAKKVTDLAMQLHGGNGYTEEFGIERMHRDAHGWALAGGTPTMQRTRIVSELLGRSFDQRA</sequence>
<keyword evidence="5 6" id="KW-0560">Oxidoreductase</keyword>
<evidence type="ECO:0000259" key="8">
    <source>
        <dbReference type="Pfam" id="PF02770"/>
    </source>
</evidence>
<dbReference type="InterPro" id="IPR037069">
    <property type="entry name" value="AcylCoA_DH/ox_N_sf"/>
</dbReference>
<dbReference type="InterPro" id="IPR046373">
    <property type="entry name" value="Acyl-CoA_Oxase/DH_mid-dom_sf"/>
</dbReference>
<evidence type="ECO:0000256" key="5">
    <source>
        <dbReference type="ARBA" id="ARBA00023002"/>
    </source>
</evidence>
<dbReference type="Pfam" id="PF02770">
    <property type="entry name" value="Acyl-CoA_dh_M"/>
    <property type="match status" value="1"/>
</dbReference>
<dbReference type="InterPro" id="IPR036250">
    <property type="entry name" value="AcylCo_DH-like_C"/>
</dbReference>
<dbReference type="InterPro" id="IPR009100">
    <property type="entry name" value="AcylCoA_DH/oxidase_NM_dom_sf"/>
</dbReference>
<dbReference type="InterPro" id="IPR009075">
    <property type="entry name" value="AcylCo_DH/oxidase_C"/>
</dbReference>
<evidence type="ECO:0000256" key="2">
    <source>
        <dbReference type="ARBA" id="ARBA00009347"/>
    </source>
</evidence>
<dbReference type="Pfam" id="PF00441">
    <property type="entry name" value="Acyl-CoA_dh_1"/>
    <property type="match status" value="1"/>
</dbReference>
<evidence type="ECO:0000259" key="7">
    <source>
        <dbReference type="Pfam" id="PF00441"/>
    </source>
</evidence>
<dbReference type="InterPro" id="IPR013786">
    <property type="entry name" value="AcylCoA_DH/ox_N"/>
</dbReference>
<dbReference type="GO" id="GO:0050660">
    <property type="term" value="F:flavin adenine dinucleotide binding"/>
    <property type="evidence" value="ECO:0007669"/>
    <property type="project" value="InterPro"/>
</dbReference>
<dbReference type="GO" id="GO:0046359">
    <property type="term" value="P:butyrate catabolic process"/>
    <property type="evidence" value="ECO:0007669"/>
    <property type="project" value="TreeGrafter"/>
</dbReference>
<evidence type="ECO:0000313" key="10">
    <source>
        <dbReference type="EMBL" id="OAK56356.1"/>
    </source>
</evidence>
<keyword evidence="11" id="KW-1185">Reference proteome</keyword>
<evidence type="ECO:0000313" key="11">
    <source>
        <dbReference type="Proteomes" id="UP000077519"/>
    </source>
</evidence>
<dbReference type="Pfam" id="PF02771">
    <property type="entry name" value="Acyl-CoA_dh_N"/>
    <property type="match status" value="1"/>
</dbReference>
<feature type="domain" description="Acyl-CoA oxidase/dehydrogenase middle" evidence="8">
    <location>
        <begin position="131"/>
        <end position="226"/>
    </location>
</feature>
<reference evidence="10 11" key="1">
    <citation type="submission" date="2016-03" db="EMBL/GenBank/DDBJ databases">
        <title>Genome sequence of Rhodococcus kyotonensis KB10.</title>
        <authorList>
            <person name="Jeong H."/>
            <person name="Hong C.E."/>
            <person name="Jo S.H."/>
            <person name="Park J.M."/>
        </authorList>
    </citation>
    <scope>NUCLEOTIDE SEQUENCE [LARGE SCALE GENOMIC DNA]</scope>
    <source>
        <strain evidence="10 11">KB10</strain>
    </source>
</reference>
<dbReference type="PANTHER" id="PTHR43884">
    <property type="entry name" value="ACYL-COA DEHYDROGENASE"/>
    <property type="match status" value="1"/>
</dbReference>
<evidence type="ECO:0000256" key="6">
    <source>
        <dbReference type="RuleBase" id="RU362125"/>
    </source>
</evidence>
<proteinExistence type="inferred from homology"/>
<dbReference type="Gene3D" id="2.40.110.10">
    <property type="entry name" value="Butyryl-CoA Dehydrogenase, subunit A, domain 2"/>
    <property type="match status" value="1"/>
</dbReference>
<comment type="caution">
    <text evidence="10">The sequence shown here is derived from an EMBL/GenBank/DDBJ whole genome shotgun (WGS) entry which is preliminary data.</text>
</comment>
<dbReference type="Proteomes" id="UP000077519">
    <property type="component" value="Unassembled WGS sequence"/>
</dbReference>
<dbReference type="InterPro" id="IPR006091">
    <property type="entry name" value="Acyl-CoA_Oxase/DH_mid-dom"/>
</dbReference>
<evidence type="ECO:0000256" key="1">
    <source>
        <dbReference type="ARBA" id="ARBA00001974"/>
    </source>
</evidence>
<comment type="cofactor">
    <cofactor evidence="1 6">
        <name>FAD</name>
        <dbReference type="ChEBI" id="CHEBI:57692"/>
    </cofactor>
</comment>
<keyword evidence="4 6" id="KW-0274">FAD</keyword>
<dbReference type="EMBL" id="LVHI01000004">
    <property type="protein sequence ID" value="OAK56356.1"/>
    <property type="molecule type" value="Genomic_DNA"/>
</dbReference>
<dbReference type="InterPro" id="IPR006089">
    <property type="entry name" value="Acyl-CoA_DH_CS"/>
</dbReference>
<keyword evidence="3 6" id="KW-0285">Flavoprotein</keyword>
<evidence type="ECO:0000259" key="9">
    <source>
        <dbReference type="Pfam" id="PF02771"/>
    </source>
</evidence>
<dbReference type="GO" id="GO:0033539">
    <property type="term" value="P:fatty acid beta-oxidation using acyl-CoA dehydrogenase"/>
    <property type="evidence" value="ECO:0007669"/>
    <property type="project" value="TreeGrafter"/>
</dbReference>